<proteinExistence type="predicted"/>
<name>A0A9Q1JKX4_9CARY</name>
<dbReference type="PANTHER" id="PTHR31973">
    <property type="entry name" value="POLYPROTEIN, PUTATIVE-RELATED"/>
    <property type="match status" value="1"/>
</dbReference>
<dbReference type="EMBL" id="JAKOGI010001766">
    <property type="protein sequence ID" value="KAJ8424131.1"/>
    <property type="molecule type" value="Genomic_DNA"/>
</dbReference>
<dbReference type="Proteomes" id="UP001153076">
    <property type="component" value="Unassembled WGS sequence"/>
</dbReference>
<accession>A0A9Q1JKX4</accession>
<comment type="caution">
    <text evidence="1">The sequence shown here is derived from an EMBL/GenBank/DDBJ whole genome shotgun (WGS) entry which is preliminary data.</text>
</comment>
<protein>
    <submittedName>
        <fullName evidence="1">Uncharacterized protein</fullName>
    </submittedName>
</protein>
<dbReference type="AlphaFoldDB" id="A0A9Q1JKX4"/>
<dbReference type="OrthoDB" id="1888602at2759"/>
<gene>
    <name evidence="1" type="ORF">Cgig2_024374</name>
</gene>
<reference evidence="1" key="1">
    <citation type="submission" date="2022-04" db="EMBL/GenBank/DDBJ databases">
        <title>Carnegiea gigantea Genome sequencing and assembly v2.</title>
        <authorList>
            <person name="Copetti D."/>
            <person name="Sanderson M.J."/>
            <person name="Burquez A."/>
            <person name="Wojciechowski M.F."/>
        </authorList>
    </citation>
    <scope>NUCLEOTIDE SEQUENCE</scope>
    <source>
        <strain evidence="1">SGP5-SGP5p</strain>
        <tissue evidence="1">Aerial part</tissue>
    </source>
</reference>
<keyword evidence="2" id="KW-1185">Reference proteome</keyword>
<dbReference type="PANTHER" id="PTHR31973:SF197">
    <property type="entry name" value="SWIM-TYPE DOMAIN-CONTAINING PROTEIN"/>
    <property type="match status" value="1"/>
</dbReference>
<organism evidence="1 2">
    <name type="scientific">Carnegiea gigantea</name>
    <dbReference type="NCBI Taxonomy" id="171969"/>
    <lineage>
        <taxon>Eukaryota</taxon>
        <taxon>Viridiplantae</taxon>
        <taxon>Streptophyta</taxon>
        <taxon>Embryophyta</taxon>
        <taxon>Tracheophyta</taxon>
        <taxon>Spermatophyta</taxon>
        <taxon>Magnoliopsida</taxon>
        <taxon>eudicotyledons</taxon>
        <taxon>Gunneridae</taxon>
        <taxon>Pentapetalae</taxon>
        <taxon>Caryophyllales</taxon>
        <taxon>Cactineae</taxon>
        <taxon>Cactaceae</taxon>
        <taxon>Cactoideae</taxon>
        <taxon>Echinocereeae</taxon>
        <taxon>Carnegiea</taxon>
    </lineage>
</organism>
<evidence type="ECO:0000313" key="2">
    <source>
        <dbReference type="Proteomes" id="UP001153076"/>
    </source>
</evidence>
<sequence length="168" mass="18872">MGVDDIVVEIHHGRKFVDGVEVEYVGGGVFENEPIDIARLSRAFVREDSECYVIVNNVAENFNAYVVHVRTKHLIDMLEDIRIVLMERIVVKSSIMEASKDDICPRIRSKLEKEKEEARNCFPVSSGNKVFQDIPSSSGPQSMTNQGQPFISSQAFQCVCLRLNVPGL</sequence>
<evidence type="ECO:0000313" key="1">
    <source>
        <dbReference type="EMBL" id="KAJ8424131.1"/>
    </source>
</evidence>